<dbReference type="AlphaFoldDB" id="A0A7R9A9R6"/>
<accession>A0A7R9A9R6</accession>
<reference evidence="3" key="1">
    <citation type="submission" date="2020-11" db="EMBL/GenBank/DDBJ databases">
        <authorList>
            <person name="Tran Van P."/>
        </authorList>
    </citation>
    <scope>NUCLEOTIDE SEQUENCE</scope>
</reference>
<dbReference type="PANTHER" id="PTHR43615">
    <property type="entry name" value="PHOSPHOENOLPYRUVATE SYNTHASE-RELATED"/>
    <property type="match status" value="1"/>
</dbReference>
<protein>
    <recommendedName>
        <fullName evidence="2">Pyruvate phosphate dikinase AMP/ATP-binding domain-containing protein</fullName>
    </recommendedName>
</protein>
<organism evidence="3">
    <name type="scientific">Darwinula stevensoni</name>
    <dbReference type="NCBI Taxonomy" id="69355"/>
    <lineage>
        <taxon>Eukaryota</taxon>
        <taxon>Metazoa</taxon>
        <taxon>Ecdysozoa</taxon>
        <taxon>Arthropoda</taxon>
        <taxon>Crustacea</taxon>
        <taxon>Oligostraca</taxon>
        <taxon>Ostracoda</taxon>
        <taxon>Podocopa</taxon>
        <taxon>Podocopida</taxon>
        <taxon>Darwinulocopina</taxon>
        <taxon>Darwinuloidea</taxon>
        <taxon>Darwinulidae</taxon>
        <taxon>Darwinula</taxon>
    </lineage>
</organism>
<dbReference type="OrthoDB" id="6431689at2759"/>
<dbReference type="InterPro" id="IPR013815">
    <property type="entry name" value="ATP_grasp_subdomain_1"/>
</dbReference>
<proteinExistence type="inferred from homology"/>
<dbReference type="InterPro" id="IPR051549">
    <property type="entry name" value="PEP_Utilizing_Enz"/>
</dbReference>
<keyword evidence="4" id="KW-1185">Reference proteome</keyword>
<name>A0A7R9A9R6_9CRUS</name>
<dbReference type="Pfam" id="PF01326">
    <property type="entry name" value="PPDK_N"/>
    <property type="match status" value="1"/>
</dbReference>
<feature type="non-terminal residue" evidence="3">
    <location>
        <position position="1"/>
    </location>
</feature>
<evidence type="ECO:0000313" key="4">
    <source>
        <dbReference type="Proteomes" id="UP000677054"/>
    </source>
</evidence>
<dbReference type="InterPro" id="IPR002192">
    <property type="entry name" value="PPDK_AMP/ATP-bd"/>
</dbReference>
<evidence type="ECO:0000259" key="2">
    <source>
        <dbReference type="Pfam" id="PF01326"/>
    </source>
</evidence>
<dbReference type="SUPFAM" id="SSF56059">
    <property type="entry name" value="Glutathione synthetase ATP-binding domain-like"/>
    <property type="match status" value="1"/>
</dbReference>
<dbReference type="EMBL" id="LR902174">
    <property type="protein sequence ID" value="CAD7250112.1"/>
    <property type="molecule type" value="Genomic_DNA"/>
</dbReference>
<dbReference type="GO" id="GO:0005524">
    <property type="term" value="F:ATP binding"/>
    <property type="evidence" value="ECO:0007669"/>
    <property type="project" value="InterPro"/>
</dbReference>
<feature type="domain" description="Pyruvate phosphate dikinase AMP/ATP-binding" evidence="2">
    <location>
        <begin position="3"/>
        <end position="67"/>
    </location>
</feature>
<dbReference type="Proteomes" id="UP000677054">
    <property type="component" value="Unassembled WGS sequence"/>
</dbReference>
<dbReference type="PANTHER" id="PTHR43615:SF1">
    <property type="entry name" value="PPDK_N DOMAIN-CONTAINING PROTEIN"/>
    <property type="match status" value="1"/>
</dbReference>
<dbReference type="GO" id="GO:0016301">
    <property type="term" value="F:kinase activity"/>
    <property type="evidence" value="ECO:0007669"/>
    <property type="project" value="InterPro"/>
</dbReference>
<gene>
    <name evidence="3" type="ORF">DSTB1V02_LOCUS9895</name>
</gene>
<comment type="similarity">
    <text evidence="1">Belongs to the PEP-utilizing enzyme family.</text>
</comment>
<evidence type="ECO:0000313" key="3">
    <source>
        <dbReference type="EMBL" id="CAD7250112.1"/>
    </source>
</evidence>
<dbReference type="EMBL" id="CAJPEV010002657">
    <property type="protein sequence ID" value="CAG0897661.1"/>
    <property type="molecule type" value="Genomic_DNA"/>
</dbReference>
<dbReference type="Gene3D" id="3.30.470.20">
    <property type="entry name" value="ATP-grasp fold, B domain"/>
    <property type="match status" value="1"/>
</dbReference>
<dbReference type="Gene3D" id="3.30.1490.20">
    <property type="entry name" value="ATP-grasp fold, A domain"/>
    <property type="match status" value="1"/>
</dbReference>
<evidence type="ECO:0000256" key="1">
    <source>
        <dbReference type="ARBA" id="ARBA00007837"/>
    </source>
</evidence>
<sequence>MGWASQFAFRSVTYRRQHGQPVHADMDVVIQEMVASEAAGVLFTCHPLSGHPGFMSISSNFGIGETVDIDIEHP</sequence>